<dbReference type="EMBL" id="FOAG01000005">
    <property type="protein sequence ID" value="SEL47156.1"/>
    <property type="molecule type" value="Genomic_DNA"/>
</dbReference>
<dbReference type="Proteomes" id="UP000199582">
    <property type="component" value="Unassembled WGS sequence"/>
</dbReference>
<dbReference type="InterPro" id="IPR000639">
    <property type="entry name" value="Epox_hydrolase-like"/>
</dbReference>
<dbReference type="InterPro" id="IPR000073">
    <property type="entry name" value="AB_hydrolase_1"/>
</dbReference>
<dbReference type="GO" id="GO:0016787">
    <property type="term" value="F:hydrolase activity"/>
    <property type="evidence" value="ECO:0007669"/>
    <property type="project" value="UniProtKB-KW"/>
</dbReference>
<keyword evidence="4" id="KW-1185">Reference proteome</keyword>
<dbReference type="PRINTS" id="PR00111">
    <property type="entry name" value="ABHYDROLASE"/>
</dbReference>
<proteinExistence type="predicted"/>
<evidence type="ECO:0000259" key="2">
    <source>
        <dbReference type="Pfam" id="PF00561"/>
    </source>
</evidence>
<sequence length="285" mass="31807">MASEVLKHGYAELDEVFMHYVEVGNGPHLLLVHGWPQTWYEWRHVIPALSRHYHVIAPDLRGMGDSSRPVTGYDKRTLAGDLWQLMHDHFKVEEFHLVGHDWGGPTAFALAAAHPGAVLRLAILDVVIPGDGAEGFSQGGRRWHHAFHMTADLPEALIQGREKIYLSWFYRNFAHRPDAVGPADLAEYLRTYEQPGAMRAGLELYRTLPQDIADNRDRIAQGKLPMPVLGIGGAKAFGRGAEVGESLRRVADQVEAEIVPDCGHFIPEEAPDFLAKRLLRFFGGA</sequence>
<gene>
    <name evidence="3" type="ORF">SAMN05443999_105270</name>
</gene>
<dbReference type="PRINTS" id="PR00412">
    <property type="entry name" value="EPOXHYDRLASE"/>
</dbReference>
<evidence type="ECO:0000313" key="4">
    <source>
        <dbReference type="Proteomes" id="UP000199582"/>
    </source>
</evidence>
<feature type="domain" description="AB hydrolase-1" evidence="2">
    <location>
        <begin position="27"/>
        <end position="218"/>
    </location>
</feature>
<dbReference type="STRING" id="1287727.SAMN05443999_105270"/>
<dbReference type="Pfam" id="PF00561">
    <property type="entry name" value="Abhydrolase_1"/>
    <property type="match status" value="1"/>
</dbReference>
<name>A0A1H7QGU4_9RHOB</name>
<evidence type="ECO:0000313" key="3">
    <source>
        <dbReference type="EMBL" id="SEL47156.1"/>
    </source>
</evidence>
<dbReference type="RefSeq" id="WP_093036036.1">
    <property type="nucleotide sequence ID" value="NZ_FOAG01000005.1"/>
</dbReference>
<dbReference type="OrthoDB" id="9804723at2"/>
<dbReference type="AlphaFoldDB" id="A0A1H7QGU4"/>
<dbReference type="InterPro" id="IPR029058">
    <property type="entry name" value="AB_hydrolase_fold"/>
</dbReference>
<dbReference type="PANTHER" id="PTHR43329">
    <property type="entry name" value="EPOXIDE HYDROLASE"/>
    <property type="match status" value="1"/>
</dbReference>
<keyword evidence="1" id="KW-0378">Hydrolase</keyword>
<reference evidence="3 4" key="1">
    <citation type="submission" date="2016-10" db="EMBL/GenBank/DDBJ databases">
        <authorList>
            <person name="de Groot N.N."/>
        </authorList>
    </citation>
    <scope>NUCLEOTIDE SEQUENCE [LARGE SCALE GENOMIC DNA]</scope>
    <source>
        <strain evidence="3 4">DSM 100674</strain>
    </source>
</reference>
<accession>A0A1H7QGU4</accession>
<evidence type="ECO:0000256" key="1">
    <source>
        <dbReference type="ARBA" id="ARBA00022801"/>
    </source>
</evidence>
<dbReference type="SUPFAM" id="SSF53474">
    <property type="entry name" value="alpha/beta-Hydrolases"/>
    <property type="match status" value="1"/>
</dbReference>
<protein>
    <submittedName>
        <fullName evidence="3">Pimeloyl-ACP methyl ester carboxylesterase</fullName>
    </submittedName>
</protein>
<dbReference type="Gene3D" id="3.40.50.1820">
    <property type="entry name" value="alpha/beta hydrolase"/>
    <property type="match status" value="1"/>
</dbReference>
<organism evidence="3 4">
    <name type="scientific">Roseovarius azorensis</name>
    <dbReference type="NCBI Taxonomy" id="1287727"/>
    <lineage>
        <taxon>Bacteria</taxon>
        <taxon>Pseudomonadati</taxon>
        <taxon>Pseudomonadota</taxon>
        <taxon>Alphaproteobacteria</taxon>
        <taxon>Rhodobacterales</taxon>
        <taxon>Roseobacteraceae</taxon>
        <taxon>Roseovarius</taxon>
    </lineage>
</organism>